<feature type="transmembrane region" description="Helical" evidence="1">
    <location>
        <begin position="198"/>
        <end position="217"/>
    </location>
</feature>
<evidence type="ECO:0000256" key="1">
    <source>
        <dbReference type="SAM" id="Phobius"/>
    </source>
</evidence>
<keyword evidence="1" id="KW-0812">Transmembrane</keyword>
<feature type="transmembrane region" description="Helical" evidence="1">
    <location>
        <begin position="249"/>
        <end position="268"/>
    </location>
</feature>
<feature type="transmembrane region" description="Helical" evidence="1">
    <location>
        <begin position="304"/>
        <end position="323"/>
    </location>
</feature>
<dbReference type="AlphaFoldDB" id="A0AAE3ABA1"/>
<sequence>MFSENNRISVRQAVRNYGMMVISISALVIPVAMNHTAMSSVLLAAGLLGVYLTGMAAAAAPKNRIFQTASYVHGWILGTLTARMTGLLVQKFLLNGVPLWGILILFYAMCYYNLYKGLECRMRVGEILFLPFLLLLAGLAIAMHGEAEVMRIREFTWILDKNGIWKGYELFCWLTAVQGLWSLQNYYMTEKKTAVGRVWLLGTAGVVFWALFTFFIYGDAGHTGLVFPLASAMTLAHLPGNVIGRLDSIFVFVWVIGLFTACSTLFAPLQAEEPDRRKKYLFGVLLTASLAFACQEKSQELLSGWLYWISTPVQMVLFIWQFLAGNGKKMLLTGLGFLCMLLTGCGHQELEKENLTESICVDVGTEKAYTVTFGFYMLDGAAETYQTEADSLEEARNMYDSGHEKNLDFNHLRNFYFSENLMEEKVFGNLLMEIQTDGTYSRGISVWVTDADPAKAVEMKEQPEEGTPVHRMLNAWYNRESFRPYSSQKK</sequence>
<keyword evidence="1" id="KW-0472">Membrane</keyword>
<feature type="transmembrane region" description="Helical" evidence="1">
    <location>
        <begin position="127"/>
        <end position="145"/>
    </location>
</feature>
<protein>
    <submittedName>
        <fullName evidence="3">GerAB/ArcD/ProY family transporter</fullName>
    </submittedName>
</protein>
<evidence type="ECO:0000313" key="4">
    <source>
        <dbReference type="Proteomes" id="UP001198220"/>
    </source>
</evidence>
<reference evidence="3 4" key="1">
    <citation type="submission" date="2021-10" db="EMBL/GenBank/DDBJ databases">
        <title>Anaerobic single-cell dispensing facilitates the cultivation of human gut bacteria.</title>
        <authorList>
            <person name="Afrizal A."/>
        </authorList>
    </citation>
    <scope>NUCLEOTIDE SEQUENCE [LARGE SCALE GENOMIC DNA]</scope>
    <source>
        <strain evidence="3 4">CLA-AA-H276</strain>
    </source>
</reference>
<dbReference type="GO" id="GO:0009847">
    <property type="term" value="P:spore germination"/>
    <property type="evidence" value="ECO:0007669"/>
    <property type="project" value="InterPro"/>
</dbReference>
<feature type="transmembrane region" description="Helical" evidence="1">
    <location>
        <begin position="99"/>
        <end position="115"/>
    </location>
</feature>
<name>A0AAE3ABA1_9FIRM</name>
<dbReference type="RefSeq" id="WP_308459696.1">
    <property type="nucleotide sequence ID" value="NZ_JAJEPS010000011.1"/>
</dbReference>
<keyword evidence="1" id="KW-1133">Transmembrane helix</keyword>
<feature type="domain" description="Spore germination protein N-terminal" evidence="2">
    <location>
        <begin position="347"/>
        <end position="469"/>
    </location>
</feature>
<dbReference type="EMBL" id="JAJEPS010000011">
    <property type="protein sequence ID" value="MCC2126818.1"/>
    <property type="molecule type" value="Genomic_DNA"/>
</dbReference>
<proteinExistence type="predicted"/>
<feature type="transmembrane region" description="Helical" evidence="1">
    <location>
        <begin position="39"/>
        <end position="60"/>
    </location>
</feature>
<dbReference type="InterPro" id="IPR004761">
    <property type="entry name" value="Spore_GerAB"/>
</dbReference>
<dbReference type="Pfam" id="PF03845">
    <property type="entry name" value="Spore_permease"/>
    <property type="match status" value="1"/>
</dbReference>
<feature type="transmembrane region" description="Helical" evidence="1">
    <location>
        <begin position="16"/>
        <end position="33"/>
    </location>
</feature>
<gene>
    <name evidence="3" type="ORF">LKD36_11635</name>
</gene>
<dbReference type="Pfam" id="PF25198">
    <property type="entry name" value="Spore_GerAC_N"/>
    <property type="match status" value="1"/>
</dbReference>
<evidence type="ECO:0000313" key="3">
    <source>
        <dbReference type="EMBL" id="MCC2126818.1"/>
    </source>
</evidence>
<dbReference type="InterPro" id="IPR057336">
    <property type="entry name" value="GerAC_N"/>
</dbReference>
<evidence type="ECO:0000259" key="2">
    <source>
        <dbReference type="Pfam" id="PF25198"/>
    </source>
</evidence>
<dbReference type="Proteomes" id="UP001198220">
    <property type="component" value="Unassembled WGS sequence"/>
</dbReference>
<accession>A0AAE3ABA1</accession>
<dbReference type="GO" id="GO:0016020">
    <property type="term" value="C:membrane"/>
    <property type="evidence" value="ECO:0007669"/>
    <property type="project" value="InterPro"/>
</dbReference>
<comment type="caution">
    <text evidence="3">The sequence shown here is derived from an EMBL/GenBank/DDBJ whole genome shotgun (WGS) entry which is preliminary data.</text>
</comment>
<keyword evidence="4" id="KW-1185">Reference proteome</keyword>
<organism evidence="3 4">
    <name type="scientific">Hominiventricola filiformis</name>
    <dbReference type="NCBI Taxonomy" id="2885352"/>
    <lineage>
        <taxon>Bacteria</taxon>
        <taxon>Bacillati</taxon>
        <taxon>Bacillota</taxon>
        <taxon>Clostridia</taxon>
        <taxon>Lachnospirales</taxon>
        <taxon>Lachnospiraceae</taxon>
        <taxon>Hominiventricola</taxon>
    </lineage>
</organism>